<protein>
    <submittedName>
        <fullName evidence="2">Uncharacterized protein</fullName>
    </submittedName>
</protein>
<name>A0A8J3M0V0_9MICO</name>
<dbReference type="AlphaFoldDB" id="A0A8J3M0V0"/>
<organism evidence="2 3">
    <name type="scientific">Pseudolysinimonas yzui</name>
    <dbReference type="NCBI Taxonomy" id="2708254"/>
    <lineage>
        <taxon>Bacteria</taxon>
        <taxon>Bacillati</taxon>
        <taxon>Actinomycetota</taxon>
        <taxon>Actinomycetes</taxon>
        <taxon>Micrococcales</taxon>
        <taxon>Microbacteriaceae</taxon>
        <taxon>Pseudolysinimonas</taxon>
    </lineage>
</organism>
<evidence type="ECO:0000256" key="1">
    <source>
        <dbReference type="SAM" id="Phobius"/>
    </source>
</evidence>
<evidence type="ECO:0000313" key="2">
    <source>
        <dbReference type="EMBL" id="GHF15248.1"/>
    </source>
</evidence>
<dbReference type="RefSeq" id="WP_229841965.1">
    <property type="nucleotide sequence ID" value="NZ_BNAI01000002.1"/>
</dbReference>
<dbReference type="Proteomes" id="UP000617531">
    <property type="component" value="Unassembled WGS sequence"/>
</dbReference>
<evidence type="ECO:0000313" key="3">
    <source>
        <dbReference type="Proteomes" id="UP000617531"/>
    </source>
</evidence>
<comment type="caution">
    <text evidence="2">The sequence shown here is derived from an EMBL/GenBank/DDBJ whole genome shotgun (WGS) entry which is preliminary data.</text>
</comment>
<keyword evidence="3" id="KW-1185">Reference proteome</keyword>
<keyword evidence="1" id="KW-1133">Transmembrane helix</keyword>
<reference evidence="2" key="2">
    <citation type="submission" date="2020-09" db="EMBL/GenBank/DDBJ databases">
        <authorList>
            <person name="Sun Q."/>
            <person name="Zhou Y."/>
        </authorList>
    </citation>
    <scope>NUCLEOTIDE SEQUENCE</scope>
    <source>
        <strain evidence="2">CGMCC 1.16548</strain>
    </source>
</reference>
<keyword evidence="1" id="KW-0472">Membrane</keyword>
<accession>A0A8J3M0V0</accession>
<reference evidence="2" key="1">
    <citation type="journal article" date="2014" name="Int. J. Syst. Evol. Microbiol.">
        <title>Complete genome sequence of Corynebacterium casei LMG S-19264T (=DSM 44701T), isolated from a smear-ripened cheese.</title>
        <authorList>
            <consortium name="US DOE Joint Genome Institute (JGI-PGF)"/>
            <person name="Walter F."/>
            <person name="Albersmeier A."/>
            <person name="Kalinowski J."/>
            <person name="Ruckert C."/>
        </authorList>
    </citation>
    <scope>NUCLEOTIDE SEQUENCE</scope>
    <source>
        <strain evidence="2">CGMCC 1.16548</strain>
    </source>
</reference>
<keyword evidence="1" id="KW-0812">Transmembrane</keyword>
<dbReference type="EMBL" id="BNAI01000002">
    <property type="protein sequence ID" value="GHF15248.1"/>
    <property type="molecule type" value="Genomic_DNA"/>
</dbReference>
<gene>
    <name evidence="2" type="ORF">GCM10011600_15300</name>
</gene>
<proteinExistence type="predicted"/>
<feature type="transmembrane region" description="Helical" evidence="1">
    <location>
        <begin position="7"/>
        <end position="26"/>
    </location>
</feature>
<sequence>MIDVTEPQVWVLIGVFATAIFGMLTWQTISFNRALKATIDGLAARIDGRFAAVDAKLDGLDRDVQALTRHVFGTDPR</sequence>